<evidence type="ECO:0000256" key="2">
    <source>
        <dbReference type="ARBA" id="ARBA00022481"/>
    </source>
</evidence>
<evidence type="ECO:0000313" key="8">
    <source>
        <dbReference type="EMBL" id="AMO55816.1"/>
    </source>
</evidence>
<dbReference type="NCBIfam" id="TIGR01707">
    <property type="entry name" value="gspI"/>
    <property type="match status" value="1"/>
</dbReference>
<reference evidence="8 9" key="1">
    <citation type="journal article" date="2016" name="Front. Microbiol.">
        <title>Genomic Insight into the Host-Endosymbiont Relationship of Endozoicomonas montiporae CL-33(T) with its Coral Host.</title>
        <authorList>
            <person name="Ding J.-Y."/>
            <person name="Shiu J.-H."/>
            <person name="Chen W.-M."/>
            <person name="Chiang Y.-R."/>
            <person name="Tang S.-L."/>
        </authorList>
    </citation>
    <scope>NUCLEOTIDE SEQUENCE [LARGE SCALE GENOMIC DNA]</scope>
    <source>
        <strain evidence="8 9">CL-33</strain>
    </source>
</reference>
<keyword evidence="2 6" id="KW-0488">Methylation</keyword>
<comment type="similarity">
    <text evidence="6">Belongs to the GSP I family.</text>
</comment>
<evidence type="ECO:0000256" key="3">
    <source>
        <dbReference type="ARBA" id="ARBA00022692"/>
    </source>
</evidence>
<dbReference type="PANTHER" id="PTHR38779">
    <property type="entry name" value="TYPE II SECRETION SYSTEM PROTEIN I-RELATED"/>
    <property type="match status" value="1"/>
</dbReference>
<protein>
    <recommendedName>
        <fullName evidence="6">Type II secretion system protein I</fullName>
        <shortName evidence="6">T2SS minor pseudopilin I</shortName>
    </recommendedName>
</protein>
<gene>
    <name evidence="8" type="primary">gspI2</name>
    <name evidence="8" type="ORF">EZMO1_1665</name>
</gene>
<dbReference type="Proteomes" id="UP000071065">
    <property type="component" value="Chromosome"/>
</dbReference>
<dbReference type="EMBL" id="CP013251">
    <property type="protein sequence ID" value="AMO55816.1"/>
    <property type="molecule type" value="Genomic_DNA"/>
</dbReference>
<organism evidence="8 9">
    <name type="scientific">Endozoicomonas montiporae CL-33</name>
    <dbReference type="NCBI Taxonomy" id="570277"/>
    <lineage>
        <taxon>Bacteria</taxon>
        <taxon>Pseudomonadati</taxon>
        <taxon>Pseudomonadota</taxon>
        <taxon>Gammaproteobacteria</taxon>
        <taxon>Oceanospirillales</taxon>
        <taxon>Endozoicomonadaceae</taxon>
        <taxon>Endozoicomonas</taxon>
    </lineage>
</organism>
<keyword evidence="4" id="KW-1133">Transmembrane helix</keyword>
<name>A0A142BAP0_9GAMM</name>
<evidence type="ECO:0000259" key="7">
    <source>
        <dbReference type="Pfam" id="PF02501"/>
    </source>
</evidence>
<dbReference type="GO" id="GO:0005886">
    <property type="term" value="C:plasma membrane"/>
    <property type="evidence" value="ECO:0007669"/>
    <property type="project" value="UniProtKB-SubCell"/>
</dbReference>
<comment type="subcellular location">
    <subcellularLocation>
        <location evidence="6">Cell inner membrane</location>
        <topology evidence="6">Single-pass membrane protein</topology>
    </subcellularLocation>
    <subcellularLocation>
        <location evidence="1">Membrane</location>
        <topology evidence="1">Single-pass membrane protein</topology>
    </subcellularLocation>
</comment>
<comment type="subunit">
    <text evidence="6">Type II secretion is composed of four main components: the outer membrane complex, the inner membrane complex, the cytoplasmic secretion ATPase and the periplasm-spanning pseudopilus.</text>
</comment>
<dbReference type="KEGG" id="emp:EZMO1_1665"/>
<dbReference type="Pfam" id="PF02501">
    <property type="entry name" value="T2SSI"/>
    <property type="match status" value="1"/>
</dbReference>
<dbReference type="InterPro" id="IPR045584">
    <property type="entry name" value="Pilin-like"/>
</dbReference>
<evidence type="ECO:0000256" key="4">
    <source>
        <dbReference type="ARBA" id="ARBA00022989"/>
    </source>
</evidence>
<dbReference type="STRING" id="570277.EZMO1_1665"/>
<sequence>MVALAIFAVAAAMLMLSDGNSIRQTRYMQEKVLAAQVADQYMSRLQAERNWPDKGVKGRNETYAGYDWYIRQVTRTTNMPDFRKVVVEVFAGRTKPEDDDTGLYSITSYFRKPKK</sequence>
<accession>A0A142BAP0</accession>
<dbReference type="InterPro" id="IPR010052">
    <property type="entry name" value="T2SS_protein-GspI"/>
</dbReference>
<comment type="function">
    <text evidence="6">Component of the type II secretion system required for the energy-dependent secretion of extracellular factors such as proteases and toxins from the periplasm.</text>
</comment>
<evidence type="ECO:0000256" key="1">
    <source>
        <dbReference type="ARBA" id="ARBA00004167"/>
    </source>
</evidence>
<dbReference type="Gene3D" id="3.30.1300.30">
    <property type="entry name" value="GSPII I/J protein-like"/>
    <property type="match status" value="1"/>
</dbReference>
<keyword evidence="6" id="KW-0997">Cell inner membrane</keyword>
<evidence type="ECO:0000256" key="5">
    <source>
        <dbReference type="ARBA" id="ARBA00023136"/>
    </source>
</evidence>
<comment type="PTM">
    <text evidence="6">Cleaved by prepilin peptidase.</text>
</comment>
<evidence type="ECO:0000313" key="9">
    <source>
        <dbReference type="Proteomes" id="UP000071065"/>
    </source>
</evidence>
<proteinExistence type="inferred from homology"/>
<evidence type="ECO:0000256" key="6">
    <source>
        <dbReference type="RuleBase" id="RU368030"/>
    </source>
</evidence>
<dbReference type="GO" id="GO:0015627">
    <property type="term" value="C:type II protein secretion system complex"/>
    <property type="evidence" value="ECO:0007669"/>
    <property type="project" value="UniProtKB-UniRule"/>
</dbReference>
<feature type="domain" description="Type II secretion system protein GspI C-terminal" evidence="7">
    <location>
        <begin position="28"/>
        <end position="110"/>
    </location>
</feature>
<keyword evidence="5" id="KW-0472">Membrane</keyword>
<dbReference type="AlphaFoldDB" id="A0A142BAP0"/>
<dbReference type="GO" id="GO:0015628">
    <property type="term" value="P:protein secretion by the type II secretion system"/>
    <property type="evidence" value="ECO:0007669"/>
    <property type="project" value="UniProtKB-UniRule"/>
</dbReference>
<dbReference type="InterPro" id="IPR003413">
    <property type="entry name" value="T2SS_GspI_C"/>
</dbReference>
<keyword evidence="3" id="KW-0812">Transmembrane</keyword>
<keyword evidence="6" id="KW-1003">Cell membrane</keyword>
<dbReference type="PATRIC" id="fig|570277.3.peg.1797"/>
<dbReference type="PANTHER" id="PTHR38779:SF2">
    <property type="entry name" value="TYPE II SECRETION SYSTEM PROTEIN I-RELATED"/>
    <property type="match status" value="1"/>
</dbReference>
<dbReference type="SUPFAM" id="SSF54523">
    <property type="entry name" value="Pili subunits"/>
    <property type="match status" value="1"/>
</dbReference>